<dbReference type="EMBL" id="VSSQ01032013">
    <property type="protein sequence ID" value="MPM83140.1"/>
    <property type="molecule type" value="Genomic_DNA"/>
</dbReference>
<feature type="transmembrane region" description="Helical" evidence="1">
    <location>
        <begin position="79"/>
        <end position="97"/>
    </location>
</feature>
<keyword evidence="1" id="KW-0472">Membrane</keyword>
<comment type="caution">
    <text evidence="2">The sequence shown here is derived from an EMBL/GenBank/DDBJ whole genome shotgun (WGS) entry which is preliminary data.</text>
</comment>
<keyword evidence="1" id="KW-1133">Transmembrane helix</keyword>
<gene>
    <name evidence="2" type="ORF">SDC9_130203</name>
</gene>
<feature type="transmembrane region" description="Helical" evidence="1">
    <location>
        <begin position="25"/>
        <end position="43"/>
    </location>
</feature>
<keyword evidence="1" id="KW-0812">Transmembrane</keyword>
<protein>
    <submittedName>
        <fullName evidence="2">Uncharacterized protein</fullName>
    </submittedName>
</protein>
<reference evidence="2" key="1">
    <citation type="submission" date="2019-08" db="EMBL/GenBank/DDBJ databases">
        <authorList>
            <person name="Kucharzyk K."/>
            <person name="Murdoch R.W."/>
            <person name="Higgins S."/>
            <person name="Loffler F."/>
        </authorList>
    </citation>
    <scope>NUCLEOTIDE SEQUENCE</scope>
</reference>
<organism evidence="2">
    <name type="scientific">bioreactor metagenome</name>
    <dbReference type="NCBI Taxonomy" id="1076179"/>
    <lineage>
        <taxon>unclassified sequences</taxon>
        <taxon>metagenomes</taxon>
        <taxon>ecological metagenomes</taxon>
    </lineage>
</organism>
<proteinExistence type="predicted"/>
<accession>A0A645D0U4</accession>
<sequence length="109" mass="12230">MRQVWLQVFTVMIFGSIVKYIVPNVLLWVLADLIVLGICYLLLRRYPYIDIKKSMMFIGGLTLVNILVDVNILNGLLGNIISLGLIAWVVFGGGGKGKGQSVLRHKWNK</sequence>
<name>A0A645D0U4_9ZZZZ</name>
<evidence type="ECO:0000313" key="2">
    <source>
        <dbReference type="EMBL" id="MPM83140.1"/>
    </source>
</evidence>
<evidence type="ECO:0000256" key="1">
    <source>
        <dbReference type="SAM" id="Phobius"/>
    </source>
</evidence>
<dbReference type="AlphaFoldDB" id="A0A645D0U4"/>